<comment type="caution">
    <text evidence="1">The sequence shown here is derived from an EMBL/GenBank/DDBJ whole genome shotgun (WGS) entry which is preliminary data.</text>
</comment>
<dbReference type="Gene3D" id="3.60.10.10">
    <property type="entry name" value="Endonuclease/exonuclease/phosphatase"/>
    <property type="match status" value="1"/>
</dbReference>
<name>A0AAV5T6B4_9BILA</name>
<dbReference type="InterPro" id="IPR036691">
    <property type="entry name" value="Endo/exonu/phosph_ase_sf"/>
</dbReference>
<dbReference type="GO" id="GO:0000175">
    <property type="term" value="F:3'-5'-RNA exonuclease activity"/>
    <property type="evidence" value="ECO:0007669"/>
    <property type="project" value="TreeGrafter"/>
</dbReference>
<protein>
    <recommendedName>
        <fullName evidence="3">Endonuclease/exonuclease/phosphatase domain-containing protein</fullName>
    </recommendedName>
</protein>
<dbReference type="PANTHER" id="PTHR12121:SF37">
    <property type="entry name" value="2',5'-PHOSPHODIESTERASE 12"/>
    <property type="match status" value="1"/>
</dbReference>
<dbReference type="InterPro" id="IPR050410">
    <property type="entry name" value="CCR4/nocturin_mRNA_transcr"/>
</dbReference>
<reference evidence="1" key="1">
    <citation type="submission" date="2023-10" db="EMBL/GenBank/DDBJ databases">
        <title>Genome assembly of Pristionchus species.</title>
        <authorList>
            <person name="Yoshida K."/>
            <person name="Sommer R.J."/>
        </authorList>
    </citation>
    <scope>NUCLEOTIDE SEQUENCE</scope>
    <source>
        <strain evidence="1">RS0144</strain>
    </source>
</reference>
<dbReference type="GO" id="GO:0005739">
    <property type="term" value="C:mitochondrion"/>
    <property type="evidence" value="ECO:0007669"/>
    <property type="project" value="TreeGrafter"/>
</dbReference>
<evidence type="ECO:0000313" key="2">
    <source>
        <dbReference type="Proteomes" id="UP001432027"/>
    </source>
</evidence>
<dbReference type="GO" id="GO:0000288">
    <property type="term" value="P:nuclear-transcribed mRNA catabolic process, deadenylation-dependent decay"/>
    <property type="evidence" value="ECO:0007669"/>
    <property type="project" value="TreeGrafter"/>
</dbReference>
<dbReference type="SUPFAM" id="SSF56219">
    <property type="entry name" value="DNase I-like"/>
    <property type="match status" value="1"/>
</dbReference>
<accession>A0AAV5T6B4</accession>
<dbReference type="EMBL" id="BTSX01000003">
    <property type="protein sequence ID" value="GMS90655.1"/>
    <property type="molecule type" value="Genomic_DNA"/>
</dbReference>
<dbReference type="Proteomes" id="UP001432027">
    <property type="component" value="Unassembled WGS sequence"/>
</dbReference>
<evidence type="ECO:0008006" key="3">
    <source>
        <dbReference type="Google" id="ProtNLM"/>
    </source>
</evidence>
<evidence type="ECO:0000313" key="1">
    <source>
        <dbReference type="EMBL" id="GMS90655.1"/>
    </source>
</evidence>
<organism evidence="1 2">
    <name type="scientific">Pristionchus entomophagus</name>
    <dbReference type="NCBI Taxonomy" id="358040"/>
    <lineage>
        <taxon>Eukaryota</taxon>
        <taxon>Metazoa</taxon>
        <taxon>Ecdysozoa</taxon>
        <taxon>Nematoda</taxon>
        <taxon>Chromadorea</taxon>
        <taxon>Rhabditida</taxon>
        <taxon>Rhabditina</taxon>
        <taxon>Diplogasteromorpha</taxon>
        <taxon>Diplogasteroidea</taxon>
        <taxon>Neodiplogasteridae</taxon>
        <taxon>Pristionchus</taxon>
    </lineage>
</organism>
<sequence>MNRRFIGLRRLSAFISDPLPVAEKLDSSVDPFDLPYLKPRPIRLMPYYAEKTLYVWRGQEFHRNAKEKEELRKKKEAGIKPNGELSTLFRVQLDAFDYCPTVSLPEVATFAEAAEKMSTQASSMLTNRVSRMEKKLQNVPTENPLCHDLSDLSVRVSADDMTRSLKQTLLDDDVVNVEILVRGKTKRRIPYAIQWLQYPLSGVSLPMIPREGFPMAAYFEHHKSATTLLFDDVHHVLQSFPHGLKCWWFTMEPATKSKNTFQGDIEWEETTSGWRPTIRDAKFVCESPTFTPTEEHVGKFIAVAASCIPASRLTSPSLIRFLLSPLLPRRSSSPSSDHPIDNLPCWTVAGRSTEVVVAKSIGGELLATPKMEWARRDEKEREESGDTSRLRLVSYNLLADQYLNLAKPPAELFYPYVDKKYQHMRYRYSLHLKEIEAYAADLYFLQECCQKMTFHYLAALFKQMNYGFDFRRKFMEVREGSGLAWNLDRFEQRNAWCSWLTDVLLNEEENEDIRQLLARATPEDRKFFEDRPTLVHIVQLEDRATGDCVMATTTHLHHDPRHEHLKAIQTAIVARQVARRVRELVPRPVRVLFGCDLNSTPEAAAVALLRCGRIAVDDPVWDADTVMGGMELRLPDELRGMVNLSGEPPFTNYTLHNKNIEEEGVNESFGFAGCIDYIWACGLETVEVAEQPTREEIEHHTALPSPIAGSDHLAIVLSARYNN</sequence>
<gene>
    <name evidence="1" type="ORF">PENTCL1PPCAC_12830</name>
</gene>
<proteinExistence type="predicted"/>
<dbReference type="AlphaFoldDB" id="A0AAV5T6B4"/>
<keyword evidence="2" id="KW-1185">Reference proteome</keyword>
<dbReference type="PANTHER" id="PTHR12121">
    <property type="entry name" value="CARBON CATABOLITE REPRESSOR PROTEIN 4"/>
    <property type="match status" value="1"/>
</dbReference>